<dbReference type="Proteomes" id="UP000295404">
    <property type="component" value="Unassembled WGS sequence"/>
</dbReference>
<dbReference type="Proteomes" id="UP000217726">
    <property type="component" value="Unassembled WGS sequence"/>
</dbReference>
<organism evidence="3 5">
    <name type="scientific">Methanohalophilus euhalobius</name>
    <dbReference type="NCBI Taxonomy" id="51203"/>
    <lineage>
        <taxon>Archaea</taxon>
        <taxon>Methanobacteriati</taxon>
        <taxon>Methanobacteriota</taxon>
        <taxon>Stenosarchaea group</taxon>
        <taxon>Methanomicrobia</taxon>
        <taxon>Methanosarcinales</taxon>
        <taxon>Methanosarcinaceae</taxon>
        <taxon>Methanohalophilus</taxon>
    </lineage>
</organism>
<dbReference type="RefSeq" id="WP_096711823.1">
    <property type="nucleotide sequence ID" value="NZ_OBDR01000002.1"/>
</dbReference>
<gene>
    <name evidence="4" type="ORF">C7960_1919</name>
    <name evidence="3" type="ORF">SAMN06295989_102243</name>
</gene>
<evidence type="ECO:0000313" key="6">
    <source>
        <dbReference type="Proteomes" id="UP000295404"/>
    </source>
</evidence>
<sequence>MIRISNLSLSCKAVSSVIGILLMFALTVVSISAMMVYSVPAIDELKDNSKSQNVEQAFTILDSRMSKVALGESPLQTTSFSLMGGEVGVNGEYSDNSNIRIVIQNTTNSTPIVNCSLGTFEYTLDERKIAYEGGGVWSKYRENGGSVMVSPPEFHYNGETLTLPIMTINGSSSTSGEGEVNIAVTSDNRPFVLYPNTSISPSRTNPVTSDKVYIYIESEYYDAWANYAESMTYTNAEKDDVNKTAIIELDVVPPMGTTTLTNQIEIGAVNSSNTLPIYDFYMNLEAAGSQGLNPSNYEIKAISGTKTLIYSLSKSGGNDQLEIEVTYKDKSVGSEYIEKWEGKDVFQVNNGESTVDFLNDSFMMKYAPPNQNGADPDFSWNFSGDTTELPDVVINSTNTSFSLNNLTQHYLKLLTKDGSVVFNINSPGNSDPVDYDTSSVTIDYDVKAGGITYLHVTQNELEMDIIN</sequence>
<dbReference type="OrthoDB" id="148042at2157"/>
<evidence type="ECO:0000313" key="3">
    <source>
        <dbReference type="EMBL" id="SNY03961.1"/>
    </source>
</evidence>
<keyword evidence="1" id="KW-0812">Transmembrane</keyword>
<accession>A0A285F197</accession>
<dbReference type="InterPro" id="IPR055732">
    <property type="entry name" value="DUF7308"/>
</dbReference>
<reference evidence="5" key="2">
    <citation type="submission" date="2017-09" db="EMBL/GenBank/DDBJ databases">
        <authorList>
            <person name="Varghese N."/>
            <person name="Submissions S."/>
        </authorList>
    </citation>
    <scope>NUCLEOTIDE SEQUENCE [LARGE SCALE GENOMIC DNA]</scope>
    <source>
        <strain evidence="5">WG-1MB</strain>
    </source>
</reference>
<feature type="transmembrane region" description="Helical" evidence="1">
    <location>
        <begin position="12"/>
        <end position="37"/>
    </location>
</feature>
<proteinExistence type="predicted"/>
<evidence type="ECO:0000256" key="1">
    <source>
        <dbReference type="SAM" id="Phobius"/>
    </source>
</evidence>
<dbReference type="Pfam" id="PF23985">
    <property type="entry name" value="DUF7308"/>
    <property type="match status" value="1"/>
</dbReference>
<dbReference type="EMBL" id="SMMS01000001">
    <property type="protein sequence ID" value="TCL12649.1"/>
    <property type="molecule type" value="Genomic_DNA"/>
</dbReference>
<keyword evidence="5" id="KW-1185">Reference proteome</keyword>
<keyword evidence="1" id="KW-0472">Membrane</keyword>
<reference evidence="4 6" key="3">
    <citation type="submission" date="2019-03" db="EMBL/GenBank/DDBJ databases">
        <title>Subsurface microbial communities from deep shales in Ohio and West Virginia, USA.</title>
        <authorList>
            <person name="Wrighton K."/>
        </authorList>
    </citation>
    <scope>NUCLEOTIDE SEQUENCE [LARGE SCALE GENOMIC DNA]</scope>
    <source>
        <strain evidence="4 6">WG1_MB</strain>
    </source>
</reference>
<evidence type="ECO:0000313" key="5">
    <source>
        <dbReference type="Proteomes" id="UP000217726"/>
    </source>
</evidence>
<evidence type="ECO:0000259" key="2">
    <source>
        <dbReference type="Pfam" id="PF23985"/>
    </source>
</evidence>
<dbReference type="InterPro" id="IPR055713">
    <property type="entry name" value="DUF7289"/>
</dbReference>
<keyword evidence="1" id="KW-1133">Transmembrane helix</keyword>
<reference evidence="3" key="1">
    <citation type="submission" date="2017-09" db="EMBL/GenBank/DDBJ databases">
        <authorList>
            <person name="Ehlers B."/>
            <person name="Leendertz F.H."/>
        </authorList>
    </citation>
    <scope>NUCLEOTIDE SEQUENCE [LARGE SCALE GENOMIC DNA]</scope>
    <source>
        <strain evidence="3">WG-1MB</strain>
    </source>
</reference>
<feature type="domain" description="DUF7308" evidence="2">
    <location>
        <begin position="275"/>
        <end position="445"/>
    </location>
</feature>
<dbReference type="EMBL" id="OBDR01000002">
    <property type="protein sequence ID" value="SNY03961.1"/>
    <property type="molecule type" value="Genomic_DNA"/>
</dbReference>
<evidence type="ECO:0000313" key="4">
    <source>
        <dbReference type="EMBL" id="TCL12649.1"/>
    </source>
</evidence>
<dbReference type="AlphaFoldDB" id="A0A285F197"/>
<name>A0A285F197_9EURY</name>
<dbReference type="Pfam" id="PF23960">
    <property type="entry name" value="DUF7289"/>
    <property type="match status" value="1"/>
</dbReference>
<protein>
    <recommendedName>
        <fullName evidence="2">DUF7308 domain-containing protein</fullName>
    </recommendedName>
</protein>